<dbReference type="InterPro" id="IPR000674">
    <property type="entry name" value="Ald_Oxase/Xan_DH_a/b"/>
</dbReference>
<dbReference type="PANTHER" id="PTHR11908:SF157">
    <property type="entry name" value="XANTHINE DEHYDROGENASE SUBUNIT D-RELATED"/>
    <property type="match status" value="1"/>
</dbReference>
<dbReference type="GO" id="GO:0005506">
    <property type="term" value="F:iron ion binding"/>
    <property type="evidence" value="ECO:0007669"/>
    <property type="project" value="InterPro"/>
</dbReference>
<evidence type="ECO:0000313" key="2">
    <source>
        <dbReference type="EMBL" id="VEN73487.1"/>
    </source>
</evidence>
<dbReference type="GO" id="GO:0016491">
    <property type="term" value="F:oxidoreductase activity"/>
    <property type="evidence" value="ECO:0007669"/>
    <property type="project" value="InterPro"/>
</dbReference>
<sequence length="789" mass="85635">MSDFNVINSRATRVDTPDKASGRAVFIDDMTMPGMLFGALLQSPLAHARIKSVDISDALKVPGVRDIVTAKEAGAVKYGVSPARYDETLFCVDKVRYVGDEIAAVAAEDPDAALEAVSRIRVDYEELPVVLTIEEALAEGAPLVHEEYPRNLCAEVHQEFGDVEAALKECHVTRTDTFKSKRQDAAFIEPQGCLAHYDLSGRLTLYSSTQVPHYVQRTVAMVLKIPVGRVRVIKPYVGAGFGIKAAANPMELAACLLSMRTGKPVKMNYSREQVFLFGRARHRFIHKMTTGVKKDGSIMALKHECHLDGGAYSSFGIATVYYSGSLLGGPYKMPHMKYDGYRVYNNKPACGAQRGHGGVIARAAWEQQLDMLADELGMDPIEFRLKNIMTAGDVTCNDLNMSSLGMKECVEAIRDQSDWKKKRDALPKGRGIGVACGFFVSGAGYPIYRSDTYHGTVVIKLTEDGGTALVYTASAEIGQGSDTAFAMIAAETLGLRLEDVRLASGDTDFGVDLGAYSSRQTLMTGQAVKDAAENVKSQVLEALSAELDIPVEDMDIANSVIVFKKPGADFAAIRDRYIKEHRGWTDNPSGDLTFKEAARIAFLAKGSIVGTGKYKPTQLGGKFKGAAVGTSPAYGCSAQVAEVSVDMDTGHITVESVTDAHDCGRAINRTSVEGQMEGSVFMGLGEALFEEVKFDDKGKVVNCDLAEYKMPTALDMPEIRTIIVESEEPNGPFGAKEVGEGAIMPTIPAILNAVYDAVGVRFDELPLTCERVYMALKKKKREEEEKDAR</sequence>
<dbReference type="PANTHER" id="PTHR11908">
    <property type="entry name" value="XANTHINE DEHYDROGENASE"/>
    <property type="match status" value="1"/>
</dbReference>
<dbReference type="Pfam" id="PF20256">
    <property type="entry name" value="MoCoBD_2"/>
    <property type="match status" value="1"/>
</dbReference>
<evidence type="ECO:0000259" key="1">
    <source>
        <dbReference type="SMART" id="SM01008"/>
    </source>
</evidence>
<dbReference type="SUPFAM" id="SSF56003">
    <property type="entry name" value="Molybdenum cofactor-binding domain"/>
    <property type="match status" value="1"/>
</dbReference>
<name>A0A484HJT0_9BACT</name>
<dbReference type="SUPFAM" id="SSF54665">
    <property type="entry name" value="CO dehydrogenase molybdoprotein N-domain-like"/>
    <property type="match status" value="1"/>
</dbReference>
<dbReference type="Gene3D" id="3.90.1170.50">
    <property type="entry name" value="Aldehyde oxidase/xanthine dehydrogenase, a/b hammerhead"/>
    <property type="match status" value="1"/>
</dbReference>
<dbReference type="InterPro" id="IPR046867">
    <property type="entry name" value="AldOxase/xan_DH_MoCoBD2"/>
</dbReference>
<dbReference type="InterPro" id="IPR037165">
    <property type="entry name" value="AldOxase/xan_DH_Mopterin-bd_sf"/>
</dbReference>
<dbReference type="Pfam" id="PF01315">
    <property type="entry name" value="Ald_Xan_dh_C"/>
    <property type="match status" value="1"/>
</dbReference>
<organism evidence="2">
    <name type="scientific">uncultured Desulfobacteraceae bacterium</name>
    <dbReference type="NCBI Taxonomy" id="218296"/>
    <lineage>
        <taxon>Bacteria</taxon>
        <taxon>Pseudomonadati</taxon>
        <taxon>Thermodesulfobacteriota</taxon>
        <taxon>Desulfobacteria</taxon>
        <taxon>Desulfobacterales</taxon>
        <taxon>Desulfobacteraceae</taxon>
        <taxon>environmental samples</taxon>
    </lineage>
</organism>
<dbReference type="AlphaFoldDB" id="A0A484HJT0"/>
<dbReference type="Pfam" id="PF02738">
    <property type="entry name" value="MoCoBD_1"/>
    <property type="match status" value="1"/>
</dbReference>
<protein>
    <submittedName>
        <fullName evidence="2">4-hydroxybenzoyl-CoA reductase</fullName>
    </submittedName>
</protein>
<dbReference type="InterPro" id="IPR016208">
    <property type="entry name" value="Ald_Oxase/xanthine_DH-like"/>
</dbReference>
<feature type="domain" description="Aldehyde oxidase/xanthine dehydrogenase a/b hammerhead" evidence="1">
    <location>
        <begin position="21"/>
        <end position="128"/>
    </location>
</feature>
<dbReference type="InterPro" id="IPR008274">
    <property type="entry name" value="AldOxase/xan_DH_MoCoBD1"/>
</dbReference>
<dbReference type="Gene3D" id="3.30.365.10">
    <property type="entry name" value="Aldehyde oxidase/xanthine dehydrogenase, molybdopterin binding domain"/>
    <property type="match status" value="4"/>
</dbReference>
<dbReference type="EMBL" id="CAACVI010000010">
    <property type="protein sequence ID" value="VEN73487.1"/>
    <property type="molecule type" value="Genomic_DNA"/>
</dbReference>
<gene>
    <name evidence="2" type="ORF">EPICR_180041</name>
</gene>
<proteinExistence type="predicted"/>
<dbReference type="SMART" id="SM01008">
    <property type="entry name" value="Ald_Xan_dh_C"/>
    <property type="match status" value="1"/>
</dbReference>
<accession>A0A484HJT0</accession>
<reference evidence="2" key="1">
    <citation type="submission" date="2019-01" db="EMBL/GenBank/DDBJ databases">
        <authorList>
            <consortium name="Genoscope - CEA"/>
            <person name="William W."/>
        </authorList>
    </citation>
    <scope>NUCLEOTIDE SEQUENCE</scope>
    <source>
        <strain evidence="2">CR-1</strain>
    </source>
</reference>
<dbReference type="InterPro" id="IPR036856">
    <property type="entry name" value="Ald_Oxase/Xan_DH_a/b_sf"/>
</dbReference>